<evidence type="ECO:0000313" key="4">
    <source>
        <dbReference type="Proteomes" id="UP000289886"/>
    </source>
</evidence>
<feature type="domain" description="Ig-like" evidence="2">
    <location>
        <begin position="19"/>
        <end position="105"/>
    </location>
</feature>
<proteinExistence type="predicted"/>
<evidence type="ECO:0000313" key="3">
    <source>
        <dbReference type="EMBL" id="RXM94068.1"/>
    </source>
</evidence>
<reference evidence="3 4" key="1">
    <citation type="submission" date="2019-01" db="EMBL/GenBank/DDBJ databases">
        <title>Draft Genome and Complete Hox-Cluster Characterization of the Sterlet Sturgeon (Acipenser ruthenus).</title>
        <authorList>
            <person name="Wei Q."/>
        </authorList>
    </citation>
    <scope>NUCLEOTIDE SEQUENCE [LARGE SCALE GENOMIC DNA]</scope>
    <source>
        <strain evidence="3">WHYD16114868_AA</strain>
        <tissue evidence="3">Blood</tissue>
    </source>
</reference>
<dbReference type="InterPro" id="IPR050380">
    <property type="entry name" value="Immune_Resp_Modulators"/>
</dbReference>
<sequence>MVTVTNDCIGNVHVGISPPSVEEIFLLKEATLTCKATGLVSADDLEIKWASETKEFATGTPEIISVNGYFTAVSKLKVTLEEWARGDKFFCTVKQKDSLPSPRVAAYHRELDGPSHRPAVFLLSPSPQESTNGNGEVSLTCFVKDFYPEEVYITWLHSDNSVPQTFYTTTNLIPKKNGKPLFSVYSKLTVPTAEWTDGGIYTCVVYHETIQPPTRMITRNADSTGKQTLVNVGLTLPDKANPCSN</sequence>
<dbReference type="InterPro" id="IPR036179">
    <property type="entry name" value="Ig-like_dom_sf"/>
</dbReference>
<dbReference type="Proteomes" id="UP000289886">
    <property type="component" value="Unassembled WGS sequence"/>
</dbReference>
<dbReference type="PANTHER" id="PTHR23411">
    <property type="entry name" value="TAPASIN"/>
    <property type="match status" value="1"/>
</dbReference>
<protein>
    <submittedName>
        <fullName evidence="3">Ig mu chain C region</fullName>
    </submittedName>
</protein>
<dbReference type="Pfam" id="PF07654">
    <property type="entry name" value="C1-set"/>
    <property type="match status" value="2"/>
</dbReference>
<dbReference type="InterPro" id="IPR007110">
    <property type="entry name" value="Ig-like_dom"/>
</dbReference>
<dbReference type="PROSITE" id="PS00290">
    <property type="entry name" value="IG_MHC"/>
    <property type="match status" value="1"/>
</dbReference>
<dbReference type="InterPro" id="IPR013783">
    <property type="entry name" value="Ig-like_fold"/>
</dbReference>
<dbReference type="SUPFAM" id="SSF48726">
    <property type="entry name" value="Immunoglobulin"/>
    <property type="match status" value="2"/>
</dbReference>
<accession>A0A444V141</accession>
<dbReference type="CDD" id="cd05768">
    <property type="entry name" value="IgC1_CH3_IgAGD_CH4_IgAEM"/>
    <property type="match status" value="1"/>
</dbReference>
<dbReference type="InterPro" id="IPR003599">
    <property type="entry name" value="Ig_sub"/>
</dbReference>
<keyword evidence="4" id="KW-1185">Reference proteome</keyword>
<keyword evidence="1" id="KW-0393">Immunoglobulin domain</keyword>
<name>A0A444V141_ACIRT</name>
<dbReference type="EMBL" id="SCEB01003820">
    <property type="protein sequence ID" value="RXM94068.1"/>
    <property type="molecule type" value="Genomic_DNA"/>
</dbReference>
<evidence type="ECO:0000256" key="1">
    <source>
        <dbReference type="ARBA" id="ARBA00023319"/>
    </source>
</evidence>
<dbReference type="SMART" id="SM00409">
    <property type="entry name" value="IG"/>
    <property type="match status" value="1"/>
</dbReference>
<comment type="caution">
    <text evidence="3">The sequence shown here is derived from an EMBL/GenBank/DDBJ whole genome shotgun (WGS) entry which is preliminary data.</text>
</comment>
<dbReference type="FunFam" id="2.60.40.10:FF:000463">
    <property type="entry name" value="Immunoglobulin heavy constant gamma 1"/>
    <property type="match status" value="1"/>
</dbReference>
<dbReference type="InterPro" id="IPR003597">
    <property type="entry name" value="Ig_C1-set"/>
</dbReference>
<evidence type="ECO:0000259" key="2">
    <source>
        <dbReference type="PROSITE" id="PS50835"/>
    </source>
</evidence>
<dbReference type="SMART" id="SM00407">
    <property type="entry name" value="IGc1"/>
    <property type="match status" value="2"/>
</dbReference>
<organism evidence="3 4">
    <name type="scientific">Acipenser ruthenus</name>
    <name type="common">Sterlet sturgeon</name>
    <dbReference type="NCBI Taxonomy" id="7906"/>
    <lineage>
        <taxon>Eukaryota</taxon>
        <taxon>Metazoa</taxon>
        <taxon>Chordata</taxon>
        <taxon>Craniata</taxon>
        <taxon>Vertebrata</taxon>
        <taxon>Euteleostomi</taxon>
        <taxon>Actinopterygii</taxon>
        <taxon>Chondrostei</taxon>
        <taxon>Acipenseriformes</taxon>
        <taxon>Acipenseridae</taxon>
        <taxon>Acipenser</taxon>
    </lineage>
</organism>
<dbReference type="InterPro" id="IPR003006">
    <property type="entry name" value="Ig/MHC_CS"/>
</dbReference>
<gene>
    <name evidence="3" type="ORF">EOD39_18403</name>
</gene>
<feature type="domain" description="Ig-like" evidence="2">
    <location>
        <begin position="118"/>
        <end position="218"/>
    </location>
</feature>
<dbReference type="AlphaFoldDB" id="A0A444V141"/>
<dbReference type="Gene3D" id="2.60.40.10">
    <property type="entry name" value="Immunoglobulins"/>
    <property type="match status" value="2"/>
</dbReference>
<dbReference type="PROSITE" id="PS50835">
    <property type="entry name" value="IG_LIKE"/>
    <property type="match status" value="2"/>
</dbReference>